<proteinExistence type="predicted"/>
<accession>A0A9K3D414</accession>
<dbReference type="Proteomes" id="UP000265618">
    <property type="component" value="Unassembled WGS sequence"/>
</dbReference>
<dbReference type="OrthoDB" id="539158at2759"/>
<sequence>MSALSARVAELNQVNEFIDSVRHKVTTAQQKARKPSLLAQKIKTAISGDMRCVCGICHRDLKPENVLMDKHNNVKVVDFGLSPMYSLSLSLSLYTLMS</sequence>
<evidence type="ECO:0000313" key="2">
    <source>
        <dbReference type="EMBL" id="GIQ87965.1"/>
    </source>
</evidence>
<keyword evidence="3" id="KW-1185">Reference proteome</keyword>
<reference evidence="2 3" key="1">
    <citation type="journal article" date="2018" name="PLoS ONE">
        <title>The draft genome of Kipferlia bialata reveals reductive genome evolution in fornicate parasites.</title>
        <authorList>
            <person name="Tanifuji G."/>
            <person name="Takabayashi S."/>
            <person name="Kume K."/>
            <person name="Takagi M."/>
            <person name="Nakayama T."/>
            <person name="Kamikawa R."/>
            <person name="Inagaki Y."/>
            <person name="Hashimoto T."/>
        </authorList>
    </citation>
    <scope>NUCLEOTIDE SEQUENCE [LARGE SCALE GENOMIC DNA]</scope>
    <source>
        <strain evidence="2">NY0173</strain>
    </source>
</reference>
<dbReference type="GO" id="GO:0004672">
    <property type="term" value="F:protein kinase activity"/>
    <property type="evidence" value="ECO:0007669"/>
    <property type="project" value="InterPro"/>
</dbReference>
<gene>
    <name evidence="2" type="ORF">KIPB_010118</name>
</gene>
<dbReference type="Gene3D" id="1.10.510.10">
    <property type="entry name" value="Transferase(Phosphotransferase) domain 1"/>
    <property type="match status" value="1"/>
</dbReference>
<dbReference type="AlphaFoldDB" id="A0A9K3D414"/>
<dbReference type="InterPro" id="IPR008271">
    <property type="entry name" value="Ser/Thr_kinase_AS"/>
</dbReference>
<evidence type="ECO:0000259" key="1">
    <source>
        <dbReference type="PROSITE" id="PS50011"/>
    </source>
</evidence>
<comment type="caution">
    <text evidence="2">The sequence shown here is derived from an EMBL/GenBank/DDBJ whole genome shotgun (WGS) entry which is preliminary data.</text>
</comment>
<dbReference type="InterPro" id="IPR011009">
    <property type="entry name" value="Kinase-like_dom_sf"/>
</dbReference>
<dbReference type="PROSITE" id="PS50011">
    <property type="entry name" value="PROTEIN_KINASE_DOM"/>
    <property type="match status" value="1"/>
</dbReference>
<dbReference type="GO" id="GO:0005524">
    <property type="term" value="F:ATP binding"/>
    <property type="evidence" value="ECO:0007669"/>
    <property type="project" value="InterPro"/>
</dbReference>
<organism evidence="2 3">
    <name type="scientific">Kipferlia bialata</name>
    <dbReference type="NCBI Taxonomy" id="797122"/>
    <lineage>
        <taxon>Eukaryota</taxon>
        <taxon>Metamonada</taxon>
        <taxon>Carpediemonas-like organisms</taxon>
        <taxon>Kipferlia</taxon>
    </lineage>
</organism>
<feature type="non-terminal residue" evidence="2">
    <location>
        <position position="1"/>
    </location>
</feature>
<dbReference type="PROSITE" id="PS00108">
    <property type="entry name" value="PROTEIN_KINASE_ST"/>
    <property type="match status" value="1"/>
</dbReference>
<name>A0A9K3D414_9EUKA</name>
<feature type="domain" description="Protein kinase" evidence="1">
    <location>
        <begin position="1"/>
        <end position="98"/>
    </location>
</feature>
<dbReference type="EMBL" id="BDIP01003651">
    <property type="protein sequence ID" value="GIQ87965.1"/>
    <property type="molecule type" value="Genomic_DNA"/>
</dbReference>
<dbReference type="SUPFAM" id="SSF56112">
    <property type="entry name" value="Protein kinase-like (PK-like)"/>
    <property type="match status" value="1"/>
</dbReference>
<evidence type="ECO:0000313" key="3">
    <source>
        <dbReference type="Proteomes" id="UP000265618"/>
    </source>
</evidence>
<dbReference type="InterPro" id="IPR000719">
    <property type="entry name" value="Prot_kinase_dom"/>
</dbReference>
<dbReference type="Pfam" id="PF00069">
    <property type="entry name" value="Pkinase"/>
    <property type="match status" value="1"/>
</dbReference>
<protein>
    <recommendedName>
        <fullName evidence="1">Protein kinase domain-containing protein</fullName>
    </recommendedName>
</protein>